<keyword evidence="4" id="KW-1185">Reference proteome</keyword>
<organism evidence="3 4">
    <name type="scientific">Heracleum sosnowskyi</name>
    <dbReference type="NCBI Taxonomy" id="360622"/>
    <lineage>
        <taxon>Eukaryota</taxon>
        <taxon>Viridiplantae</taxon>
        <taxon>Streptophyta</taxon>
        <taxon>Embryophyta</taxon>
        <taxon>Tracheophyta</taxon>
        <taxon>Spermatophyta</taxon>
        <taxon>Magnoliopsida</taxon>
        <taxon>eudicotyledons</taxon>
        <taxon>Gunneridae</taxon>
        <taxon>Pentapetalae</taxon>
        <taxon>asterids</taxon>
        <taxon>campanulids</taxon>
        <taxon>Apiales</taxon>
        <taxon>Apiaceae</taxon>
        <taxon>Apioideae</taxon>
        <taxon>apioid superclade</taxon>
        <taxon>Tordylieae</taxon>
        <taxon>Tordyliinae</taxon>
        <taxon>Heracleum</taxon>
    </lineage>
</organism>
<name>A0AAD8HG14_9APIA</name>
<dbReference type="EMBL" id="JAUIZM010000009">
    <property type="protein sequence ID" value="KAK1365948.1"/>
    <property type="molecule type" value="Genomic_DNA"/>
</dbReference>
<feature type="compositionally biased region" description="Polar residues" evidence="1">
    <location>
        <begin position="20"/>
        <end position="45"/>
    </location>
</feature>
<dbReference type="InterPro" id="IPR008889">
    <property type="entry name" value="VQ"/>
</dbReference>
<evidence type="ECO:0000259" key="2">
    <source>
        <dbReference type="Pfam" id="PF05678"/>
    </source>
</evidence>
<feature type="compositionally biased region" description="Basic residues" evidence="1">
    <location>
        <begin position="62"/>
        <end position="72"/>
    </location>
</feature>
<dbReference type="GO" id="GO:0006970">
    <property type="term" value="P:response to osmotic stress"/>
    <property type="evidence" value="ECO:0007669"/>
    <property type="project" value="TreeGrafter"/>
</dbReference>
<evidence type="ECO:0000256" key="1">
    <source>
        <dbReference type="SAM" id="MobiDB-lite"/>
    </source>
</evidence>
<dbReference type="PANTHER" id="PTHR33179">
    <property type="entry name" value="VQ MOTIF-CONTAINING PROTEIN"/>
    <property type="match status" value="1"/>
</dbReference>
<dbReference type="Proteomes" id="UP001237642">
    <property type="component" value="Unassembled WGS sequence"/>
</dbReference>
<dbReference type="PANTHER" id="PTHR33179:SF9">
    <property type="entry name" value="OS01G0278000 PROTEIN"/>
    <property type="match status" value="1"/>
</dbReference>
<protein>
    <submittedName>
        <fullName evidence="3">Calmodulin-binding protein 25</fullName>
    </submittedName>
</protein>
<dbReference type="InterPro" id="IPR039609">
    <property type="entry name" value="VQ_15/22"/>
</dbReference>
<sequence>MDFLSNSEWEEIGSWVTKTLTEDNTGPHQGHQMTAVKSPSLSGSDPDTGGGRGKNGIAAKGKIAKRKSRASTKNRTTFITADPANFRRMVQQVTGLKVADGQVAVAPVVKPEAQRLVDRVPGSWPTLDTSAYVVGHQGVGVGPVPFSGFAPVDGGGGGGGFCFESFSFPALES</sequence>
<dbReference type="Pfam" id="PF05678">
    <property type="entry name" value="VQ"/>
    <property type="match status" value="1"/>
</dbReference>
<dbReference type="GO" id="GO:0005516">
    <property type="term" value="F:calmodulin binding"/>
    <property type="evidence" value="ECO:0007669"/>
    <property type="project" value="TreeGrafter"/>
</dbReference>
<reference evidence="3" key="1">
    <citation type="submission" date="2023-02" db="EMBL/GenBank/DDBJ databases">
        <title>Genome of toxic invasive species Heracleum sosnowskyi carries increased number of genes despite the absence of recent whole-genome duplications.</title>
        <authorList>
            <person name="Schelkunov M."/>
            <person name="Shtratnikova V."/>
            <person name="Makarenko M."/>
            <person name="Klepikova A."/>
            <person name="Omelchenko D."/>
            <person name="Novikova G."/>
            <person name="Obukhova E."/>
            <person name="Bogdanov V."/>
            <person name="Penin A."/>
            <person name="Logacheva M."/>
        </authorList>
    </citation>
    <scope>NUCLEOTIDE SEQUENCE</scope>
    <source>
        <strain evidence="3">Hsosn_3</strain>
        <tissue evidence="3">Leaf</tissue>
    </source>
</reference>
<accession>A0AAD8HG14</accession>
<evidence type="ECO:0000313" key="3">
    <source>
        <dbReference type="EMBL" id="KAK1365948.1"/>
    </source>
</evidence>
<dbReference type="AlphaFoldDB" id="A0AAD8HG14"/>
<gene>
    <name evidence="3" type="ORF">POM88_041509</name>
</gene>
<feature type="domain" description="VQ" evidence="2">
    <location>
        <begin position="76"/>
        <end position="95"/>
    </location>
</feature>
<reference evidence="3" key="2">
    <citation type="submission" date="2023-05" db="EMBL/GenBank/DDBJ databases">
        <authorList>
            <person name="Schelkunov M.I."/>
        </authorList>
    </citation>
    <scope>NUCLEOTIDE SEQUENCE</scope>
    <source>
        <strain evidence="3">Hsosn_3</strain>
        <tissue evidence="3">Leaf</tissue>
    </source>
</reference>
<dbReference type="GO" id="GO:0005634">
    <property type="term" value="C:nucleus"/>
    <property type="evidence" value="ECO:0007669"/>
    <property type="project" value="TreeGrafter"/>
</dbReference>
<proteinExistence type="predicted"/>
<evidence type="ECO:0000313" key="4">
    <source>
        <dbReference type="Proteomes" id="UP001237642"/>
    </source>
</evidence>
<feature type="region of interest" description="Disordered" evidence="1">
    <location>
        <begin position="20"/>
        <end position="73"/>
    </location>
</feature>
<comment type="caution">
    <text evidence="3">The sequence shown here is derived from an EMBL/GenBank/DDBJ whole genome shotgun (WGS) entry which is preliminary data.</text>
</comment>